<dbReference type="Proteomes" id="UP000095008">
    <property type="component" value="Unassembled WGS sequence"/>
</dbReference>
<evidence type="ECO:0000313" key="4">
    <source>
        <dbReference type="Proteomes" id="UP000095008"/>
    </source>
</evidence>
<sequence length="82" mass="9277">MNQNGRQEHGDNAETLIEITPDKNPPLINIGISKENWKKLIVAKGNETKANAWVRSRLHEVSGLSAEVRGIYMRVMIENFFG</sequence>
<name>A0A1C2J4G7_ACITH</name>
<comment type="caution">
    <text evidence="1">The sequence shown here is derived from an EMBL/GenBank/DDBJ whole genome shotgun (WGS) entry which is preliminary data.</text>
</comment>
<dbReference type="RefSeq" id="WP_010641918.1">
    <property type="nucleotide sequence ID" value="NZ_JABBDT010000099.1"/>
</dbReference>
<evidence type="ECO:0000313" key="2">
    <source>
        <dbReference type="EMBL" id="OCX70678.1"/>
    </source>
</evidence>
<dbReference type="Proteomes" id="UP000094893">
    <property type="component" value="Unassembled WGS sequence"/>
</dbReference>
<keyword evidence="4" id="KW-1185">Reference proteome</keyword>
<accession>A0A1C2J4G7</accession>
<reference evidence="1 3" key="1">
    <citation type="journal article" date="2016" name="Int. J. Mol. Sci.">
        <title>Comparative genomics of the extreme acidophile Acidithiobacillus thiooxidans reveals intraspecific divergence and niche adaptation.</title>
        <authorList>
            <person name="Zhang X."/>
            <person name="Feng X."/>
            <person name="Tao J."/>
            <person name="Ma L."/>
            <person name="Xiao Y."/>
            <person name="Liang Y."/>
            <person name="Liu X."/>
            <person name="Yin H."/>
        </authorList>
    </citation>
    <scope>NUCLEOTIDE SEQUENCE [LARGE SCALE GENOMIC DNA]</scope>
    <source>
        <strain evidence="1 3">A02</strain>
        <strain evidence="2">DXS-W</strain>
    </source>
</reference>
<gene>
    <name evidence="2" type="ORF">A6M23_13610</name>
    <name evidence="1" type="ORF">A6P07_19265</name>
</gene>
<protein>
    <submittedName>
        <fullName evidence="1">Uncharacterized protein</fullName>
    </submittedName>
</protein>
<proteinExistence type="predicted"/>
<evidence type="ECO:0000313" key="3">
    <source>
        <dbReference type="Proteomes" id="UP000094893"/>
    </source>
</evidence>
<organism evidence="1 3">
    <name type="scientific">Acidithiobacillus thiooxidans</name>
    <name type="common">Thiobacillus thiooxidans</name>
    <dbReference type="NCBI Taxonomy" id="930"/>
    <lineage>
        <taxon>Bacteria</taxon>
        <taxon>Pseudomonadati</taxon>
        <taxon>Pseudomonadota</taxon>
        <taxon>Acidithiobacillia</taxon>
        <taxon>Acidithiobacillales</taxon>
        <taxon>Acidithiobacillaceae</taxon>
        <taxon>Acidithiobacillus</taxon>
    </lineage>
</organism>
<dbReference type="AlphaFoldDB" id="A0A1C2J4G7"/>
<dbReference type="EMBL" id="LWSA01000332">
    <property type="protein sequence ID" value="OCX67833.1"/>
    <property type="molecule type" value="Genomic_DNA"/>
</dbReference>
<dbReference type="OrthoDB" id="9977489at2"/>
<evidence type="ECO:0000313" key="1">
    <source>
        <dbReference type="EMBL" id="OCX67833.1"/>
    </source>
</evidence>
<dbReference type="EMBL" id="LWRY01000158">
    <property type="protein sequence ID" value="OCX70678.1"/>
    <property type="molecule type" value="Genomic_DNA"/>
</dbReference>